<evidence type="ECO:0000313" key="2">
    <source>
        <dbReference type="EMBL" id="KZT73440.1"/>
    </source>
</evidence>
<sequence>MATAALPQHPPAMKVGGRRLSISSRPKPHASEGKPPSPRGEEPADYPRPAAPGEDGPHNHEPHDEVPKKEKKRGSGGDEHERRLQENLYRKAEQNRPRKDFHAAKNLNAVGAGGRIAQPIGRQMSL</sequence>
<name>A0A165TH96_9APHY</name>
<dbReference type="EMBL" id="KV429037">
    <property type="protein sequence ID" value="KZT73440.1"/>
    <property type="molecule type" value="Genomic_DNA"/>
</dbReference>
<feature type="region of interest" description="Disordered" evidence="1">
    <location>
        <begin position="1"/>
        <end position="106"/>
    </location>
</feature>
<evidence type="ECO:0000256" key="1">
    <source>
        <dbReference type="SAM" id="MobiDB-lite"/>
    </source>
</evidence>
<evidence type="ECO:0000313" key="3">
    <source>
        <dbReference type="Proteomes" id="UP000076727"/>
    </source>
</evidence>
<gene>
    <name evidence="2" type="ORF">DAEQUDRAFT_662356</name>
</gene>
<feature type="compositionally biased region" description="Basic and acidic residues" evidence="1">
    <location>
        <begin position="55"/>
        <end position="103"/>
    </location>
</feature>
<proteinExistence type="predicted"/>
<dbReference type="AlphaFoldDB" id="A0A165TH96"/>
<accession>A0A165TH96</accession>
<reference evidence="2 3" key="1">
    <citation type="journal article" date="2016" name="Mol. Biol. Evol.">
        <title>Comparative Genomics of Early-Diverging Mushroom-Forming Fungi Provides Insights into the Origins of Lignocellulose Decay Capabilities.</title>
        <authorList>
            <person name="Nagy L.G."/>
            <person name="Riley R."/>
            <person name="Tritt A."/>
            <person name="Adam C."/>
            <person name="Daum C."/>
            <person name="Floudas D."/>
            <person name="Sun H."/>
            <person name="Yadav J.S."/>
            <person name="Pangilinan J."/>
            <person name="Larsson K.H."/>
            <person name="Matsuura K."/>
            <person name="Barry K."/>
            <person name="Labutti K."/>
            <person name="Kuo R."/>
            <person name="Ohm R.A."/>
            <person name="Bhattacharya S.S."/>
            <person name="Shirouzu T."/>
            <person name="Yoshinaga Y."/>
            <person name="Martin F.M."/>
            <person name="Grigoriev I.V."/>
            <person name="Hibbett D.S."/>
        </authorList>
    </citation>
    <scope>NUCLEOTIDE SEQUENCE [LARGE SCALE GENOMIC DNA]</scope>
    <source>
        <strain evidence="2 3">L-15889</strain>
    </source>
</reference>
<keyword evidence="3" id="KW-1185">Reference proteome</keyword>
<protein>
    <submittedName>
        <fullName evidence="2">Uncharacterized protein</fullName>
    </submittedName>
</protein>
<dbReference type="OrthoDB" id="3228420at2759"/>
<organism evidence="2 3">
    <name type="scientific">Daedalea quercina L-15889</name>
    <dbReference type="NCBI Taxonomy" id="1314783"/>
    <lineage>
        <taxon>Eukaryota</taxon>
        <taxon>Fungi</taxon>
        <taxon>Dikarya</taxon>
        <taxon>Basidiomycota</taxon>
        <taxon>Agaricomycotina</taxon>
        <taxon>Agaricomycetes</taxon>
        <taxon>Polyporales</taxon>
        <taxon>Fomitopsis</taxon>
    </lineage>
</organism>
<dbReference type="Proteomes" id="UP000076727">
    <property type="component" value="Unassembled WGS sequence"/>
</dbReference>